<dbReference type="Proteomes" id="UP000076881">
    <property type="component" value="Unassembled WGS sequence"/>
</dbReference>
<sequence length="223" mass="25092">MDLLSTPFTSGETLSYEETLSSDEAHSDNEALSHEEKLFLTPLTRYQPWSLYQTDEIQIHTFWDILGVETSMTASSCLTDAYAAIQVVDEIISDESLEYWKHRLAYVQLQNILASLDVIILREKRNGHIESRRGHGNNTIKYGILSKALEGRSSANVTRLRVRWSRRWSLIIGGSMLLAIAYSDKAETLVRNFAVTNAALENVQSLAVRAMIDGIGQFANIPL</sequence>
<evidence type="ECO:0000313" key="2">
    <source>
        <dbReference type="Proteomes" id="UP000076881"/>
    </source>
</evidence>
<accession>A0A168CRS0</accession>
<name>A0A168CRS0_CORDF</name>
<organism evidence="1 2">
    <name type="scientific">Akanthomyces lecanii RCEF 1005</name>
    <dbReference type="NCBI Taxonomy" id="1081108"/>
    <lineage>
        <taxon>Eukaryota</taxon>
        <taxon>Fungi</taxon>
        <taxon>Dikarya</taxon>
        <taxon>Ascomycota</taxon>
        <taxon>Pezizomycotina</taxon>
        <taxon>Sordariomycetes</taxon>
        <taxon>Hypocreomycetidae</taxon>
        <taxon>Hypocreales</taxon>
        <taxon>Cordycipitaceae</taxon>
        <taxon>Akanthomyces</taxon>
        <taxon>Cordyceps confragosa</taxon>
    </lineage>
</organism>
<proteinExistence type="predicted"/>
<gene>
    <name evidence="1" type="ORF">LEL_08943</name>
</gene>
<dbReference type="OrthoDB" id="5132307at2759"/>
<dbReference type="AlphaFoldDB" id="A0A168CRS0"/>
<evidence type="ECO:0000313" key="1">
    <source>
        <dbReference type="EMBL" id="OAA71708.1"/>
    </source>
</evidence>
<comment type="caution">
    <text evidence="1">The sequence shown here is derived from an EMBL/GenBank/DDBJ whole genome shotgun (WGS) entry which is preliminary data.</text>
</comment>
<protein>
    <submittedName>
        <fullName evidence="1">Uncharacterized protein</fullName>
    </submittedName>
</protein>
<reference evidence="1 2" key="1">
    <citation type="journal article" date="2016" name="Genome Biol. Evol.">
        <title>Divergent and convergent evolution of fungal pathogenicity.</title>
        <authorList>
            <person name="Shang Y."/>
            <person name="Xiao G."/>
            <person name="Zheng P."/>
            <person name="Cen K."/>
            <person name="Zhan S."/>
            <person name="Wang C."/>
        </authorList>
    </citation>
    <scope>NUCLEOTIDE SEQUENCE [LARGE SCALE GENOMIC DNA]</scope>
    <source>
        <strain evidence="1 2">RCEF 1005</strain>
    </source>
</reference>
<dbReference type="EMBL" id="AZHF01000008">
    <property type="protein sequence ID" value="OAA71708.1"/>
    <property type="molecule type" value="Genomic_DNA"/>
</dbReference>
<keyword evidence="2" id="KW-1185">Reference proteome</keyword>